<protein>
    <recommendedName>
        <fullName evidence="1">DUF8156 domain-containing protein</fullName>
    </recommendedName>
</protein>
<reference evidence="3" key="1">
    <citation type="journal article" date="2020" name="mSystems">
        <title>Genome- and Community-Level Interaction Insights into Carbon Utilization and Element Cycling Functions of Hydrothermarchaeota in Hydrothermal Sediment.</title>
        <authorList>
            <person name="Zhou Z."/>
            <person name="Liu Y."/>
            <person name="Xu W."/>
            <person name="Pan J."/>
            <person name="Luo Z.H."/>
            <person name="Li M."/>
        </authorList>
    </citation>
    <scope>NUCLEOTIDE SEQUENCE [LARGE SCALE GENOMIC DNA]</scope>
    <source>
        <strain evidence="3">SpSt-613</strain>
        <strain evidence="2">SpSt-669</strain>
    </source>
</reference>
<dbReference type="AlphaFoldDB" id="A0A7C4HYF0"/>
<comment type="caution">
    <text evidence="3">The sequence shown here is derived from an EMBL/GenBank/DDBJ whole genome shotgun (WGS) entry which is preliminary data.</text>
</comment>
<evidence type="ECO:0000313" key="3">
    <source>
        <dbReference type="EMBL" id="HGN90383.1"/>
    </source>
</evidence>
<gene>
    <name evidence="3" type="ORF">ENT82_04565</name>
    <name evidence="2" type="ORF">ENU43_04595</name>
</gene>
<dbReference type="EMBL" id="DTAD01000045">
    <property type="protein sequence ID" value="HGN90383.1"/>
    <property type="molecule type" value="Genomic_DNA"/>
</dbReference>
<accession>A0A7C4HYF0</accession>
<name>A0A7C4HYF0_CALS0</name>
<sequence>MGRNAATYRQLLEEEVRGWSSFREALRREEREAFDNLVNQAFRYVHAGTMNPLRRTFDNLTMSLLLSHEERLRQLEENLRKTMQIDNRYTTLNHFLEK</sequence>
<organism evidence="3">
    <name type="scientific">Caldiarchaeum subterraneum</name>
    <dbReference type="NCBI Taxonomy" id="311458"/>
    <lineage>
        <taxon>Archaea</taxon>
        <taxon>Nitrososphaerota</taxon>
        <taxon>Candidatus Caldarchaeales</taxon>
        <taxon>Candidatus Caldarchaeaceae</taxon>
        <taxon>Candidatus Caldarchaeum</taxon>
    </lineage>
</organism>
<evidence type="ECO:0000259" key="1">
    <source>
        <dbReference type="Pfam" id="PF26485"/>
    </source>
</evidence>
<dbReference type="EMBL" id="DTCM01000061">
    <property type="protein sequence ID" value="HGL40926.1"/>
    <property type="molecule type" value="Genomic_DNA"/>
</dbReference>
<dbReference type="InterPro" id="IPR058469">
    <property type="entry name" value="DUF8156"/>
</dbReference>
<evidence type="ECO:0000313" key="2">
    <source>
        <dbReference type="EMBL" id="HGL40926.1"/>
    </source>
</evidence>
<proteinExistence type="predicted"/>
<feature type="domain" description="DUF8156" evidence="1">
    <location>
        <begin position="1"/>
        <end position="82"/>
    </location>
</feature>
<dbReference type="Pfam" id="PF26485">
    <property type="entry name" value="DUF8156"/>
    <property type="match status" value="1"/>
</dbReference>